<dbReference type="PROSITE" id="PS51406">
    <property type="entry name" value="FIBRINOGEN_C_2"/>
    <property type="match status" value="1"/>
</dbReference>
<proteinExistence type="predicted"/>
<dbReference type="PANTHER" id="PTHR19143">
    <property type="entry name" value="FIBRINOGEN/TENASCIN/ANGIOPOEITIN"/>
    <property type="match status" value="1"/>
</dbReference>
<evidence type="ECO:0000256" key="1">
    <source>
        <dbReference type="SAM" id="Coils"/>
    </source>
</evidence>
<dbReference type="InterPro" id="IPR050373">
    <property type="entry name" value="Fibrinogen_C-term_domain"/>
</dbReference>
<reference evidence="3 4" key="1">
    <citation type="journal article" date="2017" name="G3 (Bethesda)">
        <title>The Physical Genome Mapping of Anopheles albimanus Corrected Scaffold Misassemblies and Identified Interarm Rearrangements in Genus Anopheles.</title>
        <authorList>
            <person name="Artemov G.N."/>
            <person name="Peery A.N."/>
            <person name="Jiang X."/>
            <person name="Tu Z."/>
            <person name="Stegniy V.N."/>
            <person name="Sharakhova M.V."/>
            <person name="Sharakhov I.V."/>
        </authorList>
    </citation>
    <scope>NUCLEOTIDE SEQUENCE [LARGE SCALE GENOMIC DNA]</scope>
    <source>
        <strain evidence="3 4">ALBI9_A</strain>
    </source>
</reference>
<protein>
    <recommendedName>
        <fullName evidence="2">Fibrinogen C-terminal domain-containing protein</fullName>
    </recommendedName>
</protein>
<name>A0A8W7JBU5_ANOAL</name>
<dbReference type="InterPro" id="IPR036056">
    <property type="entry name" value="Fibrinogen-like_C"/>
</dbReference>
<dbReference type="GO" id="GO:0005615">
    <property type="term" value="C:extracellular space"/>
    <property type="evidence" value="ECO:0007669"/>
    <property type="project" value="TreeGrafter"/>
</dbReference>
<dbReference type="CDD" id="cd00087">
    <property type="entry name" value="FReD"/>
    <property type="match status" value="1"/>
</dbReference>
<dbReference type="EnsemblMetazoa" id="AALB001118-RA">
    <property type="protein sequence ID" value="AALB001118-PA"/>
    <property type="gene ID" value="AALB001118"/>
</dbReference>
<dbReference type="AlphaFoldDB" id="A0A8W7JBU5"/>
<dbReference type="InterPro" id="IPR002181">
    <property type="entry name" value="Fibrinogen_a/b/g_C_dom"/>
</dbReference>
<keyword evidence="4" id="KW-1185">Reference proteome</keyword>
<dbReference type="PANTHER" id="PTHR19143:SF327">
    <property type="entry name" value="FI21813P1-RELATED"/>
    <property type="match status" value="1"/>
</dbReference>
<dbReference type="SUPFAM" id="SSF56496">
    <property type="entry name" value="Fibrinogen C-terminal domain-like"/>
    <property type="match status" value="1"/>
</dbReference>
<sequence length="353" mass="41067">MPDMMEYKMLCWKTLDHSSNAVCNSLVLPWYRELHSSKMKLAICLLLLCTTFYTVATSKCPQNIDVDTSPIEGLLETMLEVLLNRLDDMERKILELQIELNEHREDMEQNRIPDCVMTTSSTPLLDSKTPTTPSTTLPTVTDPPSYASCYAAPNKVSGVYLIRGNNDSDPFSVYCEQEKFGGGWIVIQQRFDGSVDFNRNWEEYREGFGDLNKEFWLGLERIHQLTADRNYQIVIEIKDFLGYSGYARYNAFQVGSESEQYRLKNLGLYSGTAGDSLVYHKGMKFSTKDRDNDVRPGDHLAEYFQGGWWYAETNYSILNGPYNYTFDMRANWWFYFKNEFSRLTFTRMMIREL</sequence>
<dbReference type="Pfam" id="PF00147">
    <property type="entry name" value="Fibrinogen_C"/>
    <property type="match status" value="1"/>
</dbReference>
<evidence type="ECO:0000259" key="2">
    <source>
        <dbReference type="PROSITE" id="PS51406"/>
    </source>
</evidence>
<feature type="coiled-coil region" evidence="1">
    <location>
        <begin position="79"/>
        <end position="106"/>
    </location>
</feature>
<dbReference type="SMART" id="SM00186">
    <property type="entry name" value="FBG"/>
    <property type="match status" value="1"/>
</dbReference>
<accession>A0A8W7JBU5</accession>
<dbReference type="Proteomes" id="UP000069272">
    <property type="component" value="Chromosome 2L"/>
</dbReference>
<feature type="domain" description="Fibrinogen C-terminal" evidence="2">
    <location>
        <begin position="140"/>
        <end position="353"/>
    </location>
</feature>
<reference evidence="3" key="2">
    <citation type="submission" date="2022-08" db="UniProtKB">
        <authorList>
            <consortium name="EnsemblMetazoa"/>
        </authorList>
    </citation>
    <scope>IDENTIFICATION</scope>
    <source>
        <strain evidence="3">STECLA/ALBI9_A</strain>
    </source>
</reference>
<dbReference type="InterPro" id="IPR014716">
    <property type="entry name" value="Fibrinogen_a/b/g_C_1"/>
</dbReference>
<dbReference type="NCBIfam" id="NF040941">
    <property type="entry name" value="GGGWT_bact"/>
    <property type="match status" value="1"/>
</dbReference>
<organism evidence="3 4">
    <name type="scientific">Anopheles albimanus</name>
    <name type="common">New world malaria mosquito</name>
    <dbReference type="NCBI Taxonomy" id="7167"/>
    <lineage>
        <taxon>Eukaryota</taxon>
        <taxon>Metazoa</taxon>
        <taxon>Ecdysozoa</taxon>
        <taxon>Arthropoda</taxon>
        <taxon>Hexapoda</taxon>
        <taxon>Insecta</taxon>
        <taxon>Pterygota</taxon>
        <taxon>Neoptera</taxon>
        <taxon>Endopterygota</taxon>
        <taxon>Diptera</taxon>
        <taxon>Nematocera</taxon>
        <taxon>Culicoidea</taxon>
        <taxon>Culicidae</taxon>
        <taxon>Anophelinae</taxon>
        <taxon>Anopheles</taxon>
    </lineage>
</organism>
<evidence type="ECO:0000313" key="3">
    <source>
        <dbReference type="EnsemblMetazoa" id="AALB001118-PA"/>
    </source>
</evidence>
<dbReference type="Gene3D" id="3.90.215.10">
    <property type="entry name" value="Gamma Fibrinogen, chain A, domain 1"/>
    <property type="match status" value="1"/>
</dbReference>
<evidence type="ECO:0000313" key="4">
    <source>
        <dbReference type="Proteomes" id="UP000069272"/>
    </source>
</evidence>
<keyword evidence="1" id="KW-0175">Coiled coil</keyword>